<dbReference type="SUPFAM" id="SSF55874">
    <property type="entry name" value="ATPase domain of HSP90 chaperone/DNA topoisomerase II/histidine kinase"/>
    <property type="match status" value="1"/>
</dbReference>
<keyword evidence="7" id="KW-0902">Two-component regulatory system</keyword>
<sequence>MLHKLKIKLIIMNTAITSIILSIVIIGACFINISQYKQNNLDNFKELQDSIVYKCQTDNTIKNAWLSNLESKNKAIIHIEDNGIPFFFRGSWNPSTKREVMIKKAQKVALKEGVDTTQYTTASYKNSTSVFHLTGKHGEPTYASVCIIPTDNGYMSLTLIQFFPHEKARMYLQILLFIGIDLIGSFALFLVSCFLINIALKPVVENQKKQNEFIAAASHDLRSPLAVIQTNSTALLIEGAEPKRFIPKIIEECTRMSRLISDMLILASSDAKTWQIQKEEIDTETYLIDLYDSFSSFCQKKEHNLSLDFPEDSLPKINADKGRLTQVLSILIDNAISYSPAKSMITLRPYYRKSIFYIEVEDQGIGISKEEKEAIFDRFYRADKSRNDNSHFGLGLSVAKELMELQNGKIGVKDTATSGATFVIELPL</sequence>
<evidence type="ECO:0000256" key="1">
    <source>
        <dbReference type="ARBA" id="ARBA00000085"/>
    </source>
</evidence>
<keyword evidence="8" id="KW-0472">Membrane</keyword>
<keyword evidence="8" id="KW-0812">Transmembrane</keyword>
<evidence type="ECO:0000256" key="2">
    <source>
        <dbReference type="ARBA" id="ARBA00004370"/>
    </source>
</evidence>
<evidence type="ECO:0000313" key="10">
    <source>
        <dbReference type="EMBL" id="BCN30203.1"/>
    </source>
</evidence>
<feature type="transmembrane region" description="Helical" evidence="8">
    <location>
        <begin position="174"/>
        <end position="200"/>
    </location>
</feature>
<evidence type="ECO:0000256" key="8">
    <source>
        <dbReference type="SAM" id="Phobius"/>
    </source>
</evidence>
<dbReference type="AlphaFoldDB" id="A0A7R7IDN6"/>
<evidence type="ECO:0000256" key="4">
    <source>
        <dbReference type="ARBA" id="ARBA00022553"/>
    </source>
</evidence>
<dbReference type="Gene3D" id="1.10.287.130">
    <property type="match status" value="1"/>
</dbReference>
<evidence type="ECO:0000256" key="6">
    <source>
        <dbReference type="ARBA" id="ARBA00022777"/>
    </source>
</evidence>
<keyword evidence="4" id="KW-0597">Phosphoprotein</keyword>
<evidence type="ECO:0000313" key="11">
    <source>
        <dbReference type="Proteomes" id="UP000595897"/>
    </source>
</evidence>
<keyword evidence="6 10" id="KW-0418">Kinase</keyword>
<name>A0A7R7IDN6_9FIRM</name>
<feature type="transmembrane region" description="Helical" evidence="8">
    <location>
        <begin position="9"/>
        <end position="33"/>
    </location>
</feature>
<comment type="catalytic activity">
    <reaction evidence="1">
        <text>ATP + protein L-histidine = ADP + protein N-phospho-L-histidine.</text>
        <dbReference type="EC" id="2.7.13.3"/>
    </reaction>
</comment>
<dbReference type="EMBL" id="AP024169">
    <property type="protein sequence ID" value="BCN30203.1"/>
    <property type="molecule type" value="Genomic_DNA"/>
</dbReference>
<dbReference type="InterPro" id="IPR005467">
    <property type="entry name" value="His_kinase_dom"/>
</dbReference>
<dbReference type="SMART" id="SM00388">
    <property type="entry name" value="HisKA"/>
    <property type="match status" value="1"/>
</dbReference>
<protein>
    <recommendedName>
        <fullName evidence="3">histidine kinase</fullName>
        <ecNumber evidence="3">2.7.13.3</ecNumber>
    </recommendedName>
</protein>
<dbReference type="InterPro" id="IPR036097">
    <property type="entry name" value="HisK_dim/P_sf"/>
</dbReference>
<evidence type="ECO:0000256" key="3">
    <source>
        <dbReference type="ARBA" id="ARBA00012438"/>
    </source>
</evidence>
<dbReference type="InterPro" id="IPR003661">
    <property type="entry name" value="HisK_dim/P_dom"/>
</dbReference>
<dbReference type="GO" id="GO:0000155">
    <property type="term" value="F:phosphorelay sensor kinase activity"/>
    <property type="evidence" value="ECO:0007669"/>
    <property type="project" value="InterPro"/>
</dbReference>
<dbReference type="Gene3D" id="3.30.565.10">
    <property type="entry name" value="Histidine kinase-like ATPase, C-terminal domain"/>
    <property type="match status" value="1"/>
</dbReference>
<dbReference type="KEGG" id="ahb:bsdtb5_14980"/>
<evidence type="ECO:0000256" key="7">
    <source>
        <dbReference type="ARBA" id="ARBA00023012"/>
    </source>
</evidence>
<dbReference type="Proteomes" id="UP000595897">
    <property type="component" value="Chromosome"/>
</dbReference>
<dbReference type="Pfam" id="PF02518">
    <property type="entry name" value="HATPase_c"/>
    <property type="match status" value="1"/>
</dbReference>
<dbReference type="InterPro" id="IPR036890">
    <property type="entry name" value="HATPase_C_sf"/>
</dbReference>
<dbReference type="SMART" id="SM00387">
    <property type="entry name" value="HATPase_c"/>
    <property type="match status" value="1"/>
</dbReference>
<evidence type="ECO:0000259" key="9">
    <source>
        <dbReference type="PROSITE" id="PS50109"/>
    </source>
</evidence>
<dbReference type="RefSeq" id="WP_271715442.1">
    <property type="nucleotide sequence ID" value="NZ_AP024169.1"/>
</dbReference>
<dbReference type="InterPro" id="IPR050736">
    <property type="entry name" value="Sensor_HK_Regulatory"/>
</dbReference>
<feature type="domain" description="Histidine kinase" evidence="9">
    <location>
        <begin position="216"/>
        <end position="428"/>
    </location>
</feature>
<dbReference type="InterPro" id="IPR004358">
    <property type="entry name" value="Sig_transdc_His_kin-like_C"/>
</dbReference>
<dbReference type="CDD" id="cd00082">
    <property type="entry name" value="HisKA"/>
    <property type="match status" value="1"/>
</dbReference>
<dbReference type="FunFam" id="3.30.565.10:FF:000006">
    <property type="entry name" value="Sensor histidine kinase WalK"/>
    <property type="match status" value="1"/>
</dbReference>
<dbReference type="Pfam" id="PF00512">
    <property type="entry name" value="HisKA"/>
    <property type="match status" value="1"/>
</dbReference>
<organism evidence="10 11">
    <name type="scientific">Anaeromicropila herbilytica</name>
    <dbReference type="NCBI Taxonomy" id="2785025"/>
    <lineage>
        <taxon>Bacteria</taxon>
        <taxon>Bacillati</taxon>
        <taxon>Bacillota</taxon>
        <taxon>Clostridia</taxon>
        <taxon>Lachnospirales</taxon>
        <taxon>Lachnospiraceae</taxon>
        <taxon>Anaeromicropila</taxon>
    </lineage>
</organism>
<dbReference type="SUPFAM" id="SSF47384">
    <property type="entry name" value="Homodimeric domain of signal transducing histidine kinase"/>
    <property type="match status" value="1"/>
</dbReference>
<dbReference type="PRINTS" id="PR00344">
    <property type="entry name" value="BCTRLSENSOR"/>
</dbReference>
<dbReference type="GO" id="GO:0016020">
    <property type="term" value="C:membrane"/>
    <property type="evidence" value="ECO:0007669"/>
    <property type="project" value="UniProtKB-SubCell"/>
</dbReference>
<keyword evidence="5" id="KW-0808">Transferase</keyword>
<dbReference type="PANTHER" id="PTHR43711:SF1">
    <property type="entry name" value="HISTIDINE KINASE 1"/>
    <property type="match status" value="1"/>
</dbReference>
<accession>A0A7R7IDN6</accession>
<comment type="subcellular location">
    <subcellularLocation>
        <location evidence="2">Membrane</location>
    </subcellularLocation>
</comment>
<dbReference type="PANTHER" id="PTHR43711">
    <property type="entry name" value="TWO-COMPONENT HISTIDINE KINASE"/>
    <property type="match status" value="1"/>
</dbReference>
<dbReference type="PROSITE" id="PS50109">
    <property type="entry name" value="HIS_KIN"/>
    <property type="match status" value="1"/>
</dbReference>
<keyword evidence="11" id="KW-1185">Reference proteome</keyword>
<reference evidence="10 11" key="1">
    <citation type="submission" date="2020-11" db="EMBL/GenBank/DDBJ databases">
        <title>Draft genome sequencing of a Lachnospiraceae strain isolated from anoxic soil subjected to BSD treatment.</title>
        <authorList>
            <person name="Uek A."/>
            <person name="Tonouchi A."/>
        </authorList>
    </citation>
    <scope>NUCLEOTIDE SEQUENCE [LARGE SCALE GENOMIC DNA]</scope>
    <source>
        <strain evidence="10 11">TB5</strain>
    </source>
</reference>
<dbReference type="InterPro" id="IPR003594">
    <property type="entry name" value="HATPase_dom"/>
</dbReference>
<proteinExistence type="predicted"/>
<keyword evidence="8" id="KW-1133">Transmembrane helix</keyword>
<evidence type="ECO:0000256" key="5">
    <source>
        <dbReference type="ARBA" id="ARBA00022679"/>
    </source>
</evidence>
<gene>
    <name evidence="10" type="primary">kinF</name>
    <name evidence="10" type="ORF">bsdtb5_14980</name>
</gene>
<dbReference type="PROSITE" id="PS51257">
    <property type="entry name" value="PROKAR_LIPOPROTEIN"/>
    <property type="match status" value="1"/>
</dbReference>
<dbReference type="EC" id="2.7.13.3" evidence="3"/>